<dbReference type="InterPro" id="IPR000014">
    <property type="entry name" value="PAS"/>
</dbReference>
<evidence type="ECO:0000256" key="1">
    <source>
        <dbReference type="ARBA" id="ARBA00000085"/>
    </source>
</evidence>
<evidence type="ECO:0000259" key="8">
    <source>
        <dbReference type="PROSITE" id="PS50112"/>
    </source>
</evidence>
<dbReference type="Pfam" id="PF02518">
    <property type="entry name" value="HATPase_c"/>
    <property type="match status" value="1"/>
</dbReference>
<keyword evidence="11" id="KW-1185">Reference proteome</keyword>
<dbReference type="CDD" id="cd00130">
    <property type="entry name" value="PAS"/>
    <property type="match status" value="2"/>
</dbReference>
<dbReference type="EMBL" id="JACGWS010000015">
    <property type="protein sequence ID" value="MBC8757008.1"/>
    <property type="molecule type" value="Genomic_DNA"/>
</dbReference>
<dbReference type="RefSeq" id="WP_187564048.1">
    <property type="nucleotide sequence ID" value="NZ_JACGWS010000015.1"/>
</dbReference>
<dbReference type="NCBIfam" id="TIGR00229">
    <property type="entry name" value="sensory_box"/>
    <property type="match status" value="2"/>
</dbReference>
<proteinExistence type="predicted"/>
<evidence type="ECO:0000313" key="10">
    <source>
        <dbReference type="EMBL" id="MBC8757008.1"/>
    </source>
</evidence>
<accession>A0ABR7QET8</accession>
<evidence type="ECO:0000256" key="5">
    <source>
        <dbReference type="ARBA" id="ARBA00022777"/>
    </source>
</evidence>
<dbReference type="PANTHER" id="PTHR43304">
    <property type="entry name" value="PHYTOCHROME-LIKE PROTEIN CPH1"/>
    <property type="match status" value="1"/>
</dbReference>
<dbReference type="Pfam" id="PF00512">
    <property type="entry name" value="HisKA"/>
    <property type="match status" value="1"/>
</dbReference>
<dbReference type="EC" id="2.7.13.3" evidence="2"/>
<evidence type="ECO:0000256" key="2">
    <source>
        <dbReference type="ARBA" id="ARBA00012438"/>
    </source>
</evidence>
<feature type="domain" description="PAS" evidence="8">
    <location>
        <begin position="55"/>
        <end position="124"/>
    </location>
</feature>
<dbReference type="InterPro" id="IPR036097">
    <property type="entry name" value="HisK_dim/P_sf"/>
</dbReference>
<dbReference type="InterPro" id="IPR001610">
    <property type="entry name" value="PAC"/>
</dbReference>
<evidence type="ECO:0000259" key="7">
    <source>
        <dbReference type="PROSITE" id="PS50109"/>
    </source>
</evidence>
<evidence type="ECO:0000259" key="9">
    <source>
        <dbReference type="PROSITE" id="PS50113"/>
    </source>
</evidence>
<dbReference type="Pfam" id="PF13426">
    <property type="entry name" value="PAS_9"/>
    <property type="match status" value="2"/>
</dbReference>
<dbReference type="SUPFAM" id="SSF55874">
    <property type="entry name" value="ATPase domain of HSP90 chaperone/DNA topoisomerase II/histidine kinase"/>
    <property type="match status" value="1"/>
</dbReference>
<dbReference type="PANTHER" id="PTHR43304:SF1">
    <property type="entry name" value="PAC DOMAIN-CONTAINING PROTEIN"/>
    <property type="match status" value="1"/>
</dbReference>
<comment type="caution">
    <text evidence="10">The sequence shown here is derived from an EMBL/GenBank/DDBJ whole genome shotgun (WGS) entry which is preliminary data.</text>
</comment>
<dbReference type="InterPro" id="IPR052162">
    <property type="entry name" value="Sensor_kinase/Photoreceptor"/>
</dbReference>
<dbReference type="Gene3D" id="3.30.450.20">
    <property type="entry name" value="PAS domain"/>
    <property type="match status" value="3"/>
</dbReference>
<dbReference type="PROSITE" id="PS50113">
    <property type="entry name" value="PAC"/>
    <property type="match status" value="2"/>
</dbReference>
<dbReference type="Proteomes" id="UP000619238">
    <property type="component" value="Unassembled WGS sequence"/>
</dbReference>
<dbReference type="Gene3D" id="1.10.287.130">
    <property type="match status" value="1"/>
</dbReference>
<dbReference type="InterPro" id="IPR003594">
    <property type="entry name" value="HATPase_dom"/>
</dbReference>
<name>A0ABR7QET8_9FLAO</name>
<dbReference type="InterPro" id="IPR005467">
    <property type="entry name" value="His_kinase_dom"/>
</dbReference>
<dbReference type="InterPro" id="IPR004358">
    <property type="entry name" value="Sig_transdc_His_kin-like_C"/>
</dbReference>
<evidence type="ECO:0000313" key="11">
    <source>
        <dbReference type="Proteomes" id="UP000619238"/>
    </source>
</evidence>
<dbReference type="SMART" id="SM00091">
    <property type="entry name" value="PAS"/>
    <property type="match status" value="3"/>
</dbReference>
<dbReference type="PROSITE" id="PS50109">
    <property type="entry name" value="HIS_KIN"/>
    <property type="match status" value="1"/>
</dbReference>
<feature type="domain" description="PAC" evidence="9">
    <location>
        <begin position="127"/>
        <end position="179"/>
    </location>
</feature>
<dbReference type="InterPro" id="IPR000700">
    <property type="entry name" value="PAS-assoc_C"/>
</dbReference>
<dbReference type="SUPFAM" id="SSF47384">
    <property type="entry name" value="Homodimeric domain of signal transducing histidine kinase"/>
    <property type="match status" value="1"/>
</dbReference>
<dbReference type="SMART" id="SM00387">
    <property type="entry name" value="HATPase_c"/>
    <property type="match status" value="1"/>
</dbReference>
<dbReference type="PRINTS" id="PR00344">
    <property type="entry name" value="BCTRLSENSOR"/>
</dbReference>
<reference evidence="10 11" key="1">
    <citation type="submission" date="2020-07" db="EMBL/GenBank/DDBJ databases">
        <title>Description of Kordia aestuariivivens sp. nov., isolated from a tidal flat.</title>
        <authorList>
            <person name="Park S."/>
            <person name="Yoon J.-H."/>
        </authorList>
    </citation>
    <scope>NUCLEOTIDE SEQUENCE [LARGE SCALE GENOMIC DNA]</scope>
    <source>
        <strain evidence="10 11">YSTF-M3</strain>
    </source>
</reference>
<dbReference type="InterPro" id="IPR036890">
    <property type="entry name" value="HATPase_C_sf"/>
</dbReference>
<dbReference type="SMART" id="SM00388">
    <property type="entry name" value="HisKA"/>
    <property type="match status" value="1"/>
</dbReference>
<evidence type="ECO:0000256" key="6">
    <source>
        <dbReference type="SAM" id="Coils"/>
    </source>
</evidence>
<dbReference type="Gene3D" id="3.30.565.10">
    <property type="entry name" value="Histidine kinase-like ATPase, C-terminal domain"/>
    <property type="match status" value="1"/>
</dbReference>
<dbReference type="InterPro" id="IPR013655">
    <property type="entry name" value="PAS_fold_3"/>
</dbReference>
<protein>
    <recommendedName>
        <fullName evidence="2">histidine kinase</fullName>
        <ecNumber evidence="2">2.7.13.3</ecNumber>
    </recommendedName>
</protein>
<dbReference type="Pfam" id="PF08447">
    <property type="entry name" value="PAS_3"/>
    <property type="match status" value="1"/>
</dbReference>
<gene>
    <name evidence="10" type="ORF">H2O64_20215</name>
</gene>
<feature type="domain" description="PAC" evidence="9">
    <location>
        <begin position="382"/>
        <end position="434"/>
    </location>
</feature>
<keyword evidence="4" id="KW-0808">Transferase</keyword>
<keyword evidence="3" id="KW-0597">Phosphoprotein</keyword>
<dbReference type="InterPro" id="IPR003661">
    <property type="entry name" value="HisK_dim/P_dom"/>
</dbReference>
<comment type="catalytic activity">
    <reaction evidence="1">
        <text>ATP + protein L-histidine = ADP + protein N-phospho-L-histidine.</text>
        <dbReference type="EC" id="2.7.13.3"/>
    </reaction>
</comment>
<dbReference type="InterPro" id="IPR035965">
    <property type="entry name" value="PAS-like_dom_sf"/>
</dbReference>
<evidence type="ECO:0000256" key="4">
    <source>
        <dbReference type="ARBA" id="ARBA00022679"/>
    </source>
</evidence>
<dbReference type="SUPFAM" id="SSF55785">
    <property type="entry name" value="PYP-like sensor domain (PAS domain)"/>
    <property type="match status" value="3"/>
</dbReference>
<sequence>MSQEQIDILQRALKREKAARRAAEKILEDKSRELYVLSEELKVINAKLEDSVNEKSSQLAGVFENILDAYMVMDLGGNVLKMNDAATDLFGYDITKEALNATSLIYPEDAAYAFESFSELIKKGTFTNYTARIISKTKEVRWVQINASLVYDKNKKAIAAQGIIRDITDQKAFDEKLIESENRLATLILNLDSGIVLEDENRKIVLTNKKFCDLFNIDIQPTELVGMNCKEASEQNKVLFKDPEAFMKRMRAIDDAKELVIGDELEMIDGKILERNYIPIKTGEKSKGYLWTFSDVTLKRTYRKSLEAQKEKYSSIIANMNLGLVEVDNDDQILMLNQSFSEMSGYTEEELIGKVGGKVFPIEQDENVIVEENKKRLAGKSNSYEIKARNKSGEARDWLISGAPNYNLQGEVIGSIGIHLDITELKSLEKQKEKILKELENSNNELYEYAHVVSHDLKTPLRSIDALISWIKTDNEGKLDAITLQNFNLVEETLETMERLISNILEYSSAGSEINEQQEVDLNQTMQDLNKLLFVPEHVSINVSKKLPVLKGDPTKFQQLFQNLLSNAIKFSNKDNGIVTIDFVEESSFYQFSVKDNGIGIEKKFHDRIFKIFHSLNKSKESTGIGLSIVKKIVNLYEGNIWLESEVGKGTTFFFTIKK</sequence>
<keyword evidence="5" id="KW-0418">Kinase</keyword>
<dbReference type="SMART" id="SM00086">
    <property type="entry name" value="PAC"/>
    <property type="match status" value="2"/>
</dbReference>
<feature type="domain" description="Histidine kinase" evidence="7">
    <location>
        <begin position="452"/>
        <end position="659"/>
    </location>
</feature>
<feature type="coiled-coil region" evidence="6">
    <location>
        <begin position="6"/>
        <end position="33"/>
    </location>
</feature>
<organism evidence="10 11">
    <name type="scientific">Kordia aestuariivivens</name>
    <dbReference type="NCBI Taxonomy" id="2759037"/>
    <lineage>
        <taxon>Bacteria</taxon>
        <taxon>Pseudomonadati</taxon>
        <taxon>Bacteroidota</taxon>
        <taxon>Flavobacteriia</taxon>
        <taxon>Flavobacteriales</taxon>
        <taxon>Flavobacteriaceae</taxon>
        <taxon>Kordia</taxon>
    </lineage>
</organism>
<keyword evidence="6" id="KW-0175">Coiled coil</keyword>
<dbReference type="PROSITE" id="PS50112">
    <property type="entry name" value="PAS"/>
    <property type="match status" value="2"/>
</dbReference>
<evidence type="ECO:0000256" key="3">
    <source>
        <dbReference type="ARBA" id="ARBA00022553"/>
    </source>
</evidence>
<dbReference type="CDD" id="cd00082">
    <property type="entry name" value="HisKA"/>
    <property type="match status" value="1"/>
</dbReference>
<feature type="domain" description="PAS" evidence="8">
    <location>
        <begin position="309"/>
        <end position="354"/>
    </location>
</feature>